<dbReference type="Pfam" id="PF05990">
    <property type="entry name" value="DUF900"/>
    <property type="match status" value="1"/>
</dbReference>
<gene>
    <name evidence="1" type="ORF">FVW59_00955</name>
</gene>
<organism evidence="1 2">
    <name type="scientific">Parahaliea aestuarii</name>
    <dbReference type="NCBI Taxonomy" id="1852021"/>
    <lineage>
        <taxon>Bacteria</taxon>
        <taxon>Pseudomonadati</taxon>
        <taxon>Pseudomonadota</taxon>
        <taxon>Gammaproteobacteria</taxon>
        <taxon>Cellvibrionales</taxon>
        <taxon>Halieaceae</taxon>
        <taxon>Parahaliea</taxon>
    </lineage>
</organism>
<sequence>MFVITNRVLHEERGGLDVFGHEPNPCGPNELRLVEVSGKTRFTTAVLADRLSRDEVESLARRHNLPIDTHSPWYASLRVACAVYDQARREGKHILLLVHGYNNDLRDVFTAAVELEALYNVLVVPFSWPANGGGAVSGTLAYKNDKDDARSSATALHRAVGLLHRYHALLTAGIQSDLMEQARRKHPANPEQAQALFSRLLEKECCTTLNLLCHSMGNYLVKYASMPGDSSLRQLVFDNIALIAADANNPGHELWVPRLQCRNRLYVVINENDYALKWSRRKPGGEQRERLGQHTRNLLARNANYVDVTDSRGVGSDHSYFRGKPVSGNAGLKRLFQRMFEGGNAETSLTYHADRNLYRL</sequence>
<dbReference type="AlphaFoldDB" id="A0A5C9A5S5"/>
<dbReference type="RefSeq" id="WP_148062376.1">
    <property type="nucleotide sequence ID" value="NZ_VRYZ01000001.1"/>
</dbReference>
<dbReference type="Proteomes" id="UP000321933">
    <property type="component" value="Unassembled WGS sequence"/>
</dbReference>
<keyword evidence="1" id="KW-0378">Hydrolase</keyword>
<dbReference type="GO" id="GO:0016787">
    <property type="term" value="F:hydrolase activity"/>
    <property type="evidence" value="ECO:0007669"/>
    <property type="project" value="UniProtKB-KW"/>
</dbReference>
<dbReference type="InterPro" id="IPR029058">
    <property type="entry name" value="AB_hydrolase_fold"/>
</dbReference>
<accession>A0A5C9A5S5</accession>
<dbReference type="EMBL" id="VRYZ01000001">
    <property type="protein sequence ID" value="TXS94521.1"/>
    <property type="molecule type" value="Genomic_DNA"/>
</dbReference>
<proteinExistence type="predicted"/>
<dbReference type="SUPFAM" id="SSF53474">
    <property type="entry name" value="alpha/beta-Hydrolases"/>
    <property type="match status" value="1"/>
</dbReference>
<evidence type="ECO:0000313" key="1">
    <source>
        <dbReference type="EMBL" id="TXS94521.1"/>
    </source>
</evidence>
<evidence type="ECO:0000313" key="2">
    <source>
        <dbReference type="Proteomes" id="UP000321933"/>
    </source>
</evidence>
<dbReference type="OrthoDB" id="9797755at2"/>
<protein>
    <submittedName>
        <fullName evidence="1">Alpha/beta hydrolase</fullName>
    </submittedName>
</protein>
<dbReference type="InterPro" id="IPR010297">
    <property type="entry name" value="DUF900_hydrolase"/>
</dbReference>
<comment type="caution">
    <text evidence="1">The sequence shown here is derived from an EMBL/GenBank/DDBJ whole genome shotgun (WGS) entry which is preliminary data.</text>
</comment>
<name>A0A5C9A5S5_9GAMM</name>
<keyword evidence="2" id="KW-1185">Reference proteome</keyword>
<reference evidence="1 2" key="1">
    <citation type="submission" date="2019-08" db="EMBL/GenBank/DDBJ databases">
        <title>Parahaliea maris sp. nov., isolated from the surface seawater.</title>
        <authorList>
            <person name="Liu Y."/>
        </authorList>
    </citation>
    <scope>NUCLEOTIDE SEQUENCE [LARGE SCALE GENOMIC DNA]</scope>
    <source>
        <strain evidence="1 2">S2-26</strain>
    </source>
</reference>